<protein>
    <recommendedName>
        <fullName evidence="11">Probable nicotinate-nucleotide adenylyltransferase</fullName>
        <ecNumber evidence="11">2.7.7.18</ecNumber>
    </recommendedName>
    <alternativeName>
        <fullName evidence="11">Deamido-NAD(+) diphosphorylase</fullName>
    </alternativeName>
    <alternativeName>
        <fullName evidence="11">Deamido-NAD(+) pyrophosphorylase</fullName>
    </alternativeName>
    <alternativeName>
        <fullName evidence="11">Nicotinate mononucleotide adenylyltransferase</fullName>
        <shortName evidence="11">NaMN adenylyltransferase</shortName>
    </alternativeName>
</protein>
<dbReference type="CDD" id="cd02165">
    <property type="entry name" value="NMNAT"/>
    <property type="match status" value="1"/>
</dbReference>
<dbReference type="Gene3D" id="3.40.50.620">
    <property type="entry name" value="HUPs"/>
    <property type="match status" value="1"/>
</dbReference>
<dbReference type="GO" id="GO:0009435">
    <property type="term" value="P:NAD+ biosynthetic process"/>
    <property type="evidence" value="ECO:0007669"/>
    <property type="project" value="UniProtKB-UniRule"/>
</dbReference>
<dbReference type="NCBIfam" id="TIGR00125">
    <property type="entry name" value="cyt_tran_rel"/>
    <property type="match status" value="1"/>
</dbReference>
<accession>A0A1I4X2K9</accession>
<keyword evidence="8 11" id="KW-0067">ATP-binding</keyword>
<dbReference type="PANTHER" id="PTHR39321">
    <property type="entry name" value="NICOTINATE-NUCLEOTIDE ADENYLYLTRANSFERASE-RELATED"/>
    <property type="match status" value="1"/>
</dbReference>
<dbReference type="NCBIfam" id="NF000840">
    <property type="entry name" value="PRK00071.1-3"/>
    <property type="match status" value="1"/>
</dbReference>
<reference evidence="14" key="1">
    <citation type="submission" date="2016-10" db="EMBL/GenBank/DDBJ databases">
        <authorList>
            <person name="Varghese N."/>
            <person name="Submissions S."/>
        </authorList>
    </citation>
    <scope>NUCLEOTIDE SEQUENCE [LARGE SCALE GENOMIC DNA]</scope>
    <source>
        <strain evidence="14">DSM 6150</strain>
    </source>
</reference>
<evidence type="ECO:0000256" key="3">
    <source>
        <dbReference type="ARBA" id="ARBA00009014"/>
    </source>
</evidence>
<proteinExistence type="inferred from homology"/>
<comment type="catalytic activity">
    <reaction evidence="10 11">
        <text>nicotinate beta-D-ribonucleotide + ATP + H(+) = deamido-NAD(+) + diphosphate</text>
        <dbReference type="Rhea" id="RHEA:22860"/>
        <dbReference type="ChEBI" id="CHEBI:15378"/>
        <dbReference type="ChEBI" id="CHEBI:30616"/>
        <dbReference type="ChEBI" id="CHEBI:33019"/>
        <dbReference type="ChEBI" id="CHEBI:57502"/>
        <dbReference type="ChEBI" id="CHEBI:58437"/>
        <dbReference type="EC" id="2.7.7.18"/>
    </reaction>
</comment>
<evidence type="ECO:0000313" key="13">
    <source>
        <dbReference type="EMBL" id="SFN19646.1"/>
    </source>
</evidence>
<comment type="similarity">
    <text evidence="3 11">Belongs to the NadD family.</text>
</comment>
<dbReference type="InterPro" id="IPR014729">
    <property type="entry name" value="Rossmann-like_a/b/a_fold"/>
</dbReference>
<feature type="domain" description="Cytidyltransferase-like" evidence="12">
    <location>
        <begin position="17"/>
        <end position="194"/>
    </location>
</feature>
<evidence type="ECO:0000256" key="11">
    <source>
        <dbReference type="HAMAP-Rule" id="MF_00244"/>
    </source>
</evidence>
<dbReference type="HAMAP" id="MF_00244">
    <property type="entry name" value="NaMN_adenylyltr"/>
    <property type="match status" value="1"/>
</dbReference>
<evidence type="ECO:0000256" key="7">
    <source>
        <dbReference type="ARBA" id="ARBA00022741"/>
    </source>
</evidence>
<keyword evidence="14" id="KW-1185">Reference proteome</keyword>
<dbReference type="NCBIfam" id="NF000839">
    <property type="entry name" value="PRK00071.1-1"/>
    <property type="match status" value="1"/>
</dbReference>
<evidence type="ECO:0000256" key="5">
    <source>
        <dbReference type="ARBA" id="ARBA00022679"/>
    </source>
</evidence>
<dbReference type="AlphaFoldDB" id="A0A1I4X2K9"/>
<evidence type="ECO:0000256" key="4">
    <source>
        <dbReference type="ARBA" id="ARBA00022642"/>
    </source>
</evidence>
<evidence type="ECO:0000313" key="14">
    <source>
        <dbReference type="Proteomes" id="UP000242869"/>
    </source>
</evidence>
<dbReference type="SUPFAM" id="SSF52374">
    <property type="entry name" value="Nucleotidylyl transferase"/>
    <property type="match status" value="1"/>
</dbReference>
<sequence length="218" mass="24070">MYRYNAGMNSLSQRLGIFGGTFDPIHFGHLALARALRETFALPQVRLIPTGLPPHRDAPPVSPQQRFELVQLALAGEPGLVADDREIRRSGYCYTIDTLAEIQRENPQAVLVWLIGGDSFLNLQTWRRWRELLDAGHMVVAARPGFDFSALPSDLAEEFAVRTVLASPGTAEKGRISVLPTPLLPFSSTEIRARIARGEDVAALTPVADAIHRAGFYR</sequence>
<evidence type="ECO:0000256" key="9">
    <source>
        <dbReference type="ARBA" id="ARBA00023027"/>
    </source>
</evidence>
<dbReference type="InterPro" id="IPR005248">
    <property type="entry name" value="NadD/NMNAT"/>
</dbReference>
<evidence type="ECO:0000256" key="2">
    <source>
        <dbReference type="ARBA" id="ARBA00005019"/>
    </source>
</evidence>
<keyword evidence="5 11" id="KW-0808">Transferase</keyword>
<dbReference type="Pfam" id="PF01467">
    <property type="entry name" value="CTP_transf_like"/>
    <property type="match status" value="1"/>
</dbReference>
<dbReference type="Proteomes" id="UP000242869">
    <property type="component" value="Unassembled WGS sequence"/>
</dbReference>
<evidence type="ECO:0000256" key="6">
    <source>
        <dbReference type="ARBA" id="ARBA00022695"/>
    </source>
</evidence>
<dbReference type="InterPro" id="IPR004821">
    <property type="entry name" value="Cyt_trans-like"/>
</dbReference>
<dbReference type="EC" id="2.7.7.18" evidence="11"/>
<comment type="function">
    <text evidence="1 11">Catalyzes the reversible adenylation of nicotinate mononucleotide (NaMN) to nicotinic acid adenine dinucleotide (NaAD).</text>
</comment>
<dbReference type="PANTHER" id="PTHR39321:SF3">
    <property type="entry name" value="PHOSPHOPANTETHEINE ADENYLYLTRANSFERASE"/>
    <property type="match status" value="1"/>
</dbReference>
<dbReference type="GO" id="GO:0005524">
    <property type="term" value="F:ATP binding"/>
    <property type="evidence" value="ECO:0007669"/>
    <property type="project" value="UniProtKB-KW"/>
</dbReference>
<dbReference type="STRING" id="83765.SAMN05660284_00851"/>
<evidence type="ECO:0000256" key="8">
    <source>
        <dbReference type="ARBA" id="ARBA00022840"/>
    </source>
</evidence>
<dbReference type="UniPathway" id="UPA00253">
    <property type="reaction ID" value="UER00332"/>
</dbReference>
<comment type="pathway">
    <text evidence="2 11">Cofactor biosynthesis; NAD(+) biosynthesis; deamido-NAD(+) from nicotinate D-ribonucleotide: step 1/1.</text>
</comment>
<keyword evidence="7 11" id="KW-0547">Nucleotide-binding</keyword>
<evidence type="ECO:0000259" key="12">
    <source>
        <dbReference type="Pfam" id="PF01467"/>
    </source>
</evidence>
<dbReference type="GO" id="GO:0004515">
    <property type="term" value="F:nicotinate-nucleotide adenylyltransferase activity"/>
    <property type="evidence" value="ECO:0007669"/>
    <property type="project" value="UniProtKB-UniRule"/>
</dbReference>
<organism evidence="13 14">
    <name type="scientific">Formivibrio citricus</name>
    <dbReference type="NCBI Taxonomy" id="83765"/>
    <lineage>
        <taxon>Bacteria</taxon>
        <taxon>Pseudomonadati</taxon>
        <taxon>Pseudomonadota</taxon>
        <taxon>Betaproteobacteria</taxon>
        <taxon>Neisseriales</taxon>
        <taxon>Chitinibacteraceae</taxon>
        <taxon>Formivibrio</taxon>
    </lineage>
</organism>
<keyword evidence="4 11" id="KW-0662">Pyridine nucleotide biosynthesis</keyword>
<name>A0A1I4X2K9_9NEIS</name>
<gene>
    <name evidence="11" type="primary">nadD</name>
    <name evidence="13" type="ORF">SAMN05660284_00851</name>
</gene>
<keyword evidence="9 11" id="KW-0520">NAD</keyword>
<evidence type="ECO:0000256" key="10">
    <source>
        <dbReference type="ARBA" id="ARBA00048721"/>
    </source>
</evidence>
<keyword evidence="6 11" id="KW-0548">Nucleotidyltransferase</keyword>
<dbReference type="EMBL" id="FOVE01000004">
    <property type="protein sequence ID" value="SFN19646.1"/>
    <property type="molecule type" value="Genomic_DNA"/>
</dbReference>
<evidence type="ECO:0000256" key="1">
    <source>
        <dbReference type="ARBA" id="ARBA00002324"/>
    </source>
</evidence>
<dbReference type="NCBIfam" id="TIGR00482">
    <property type="entry name" value="nicotinate (nicotinamide) nucleotide adenylyltransferase"/>
    <property type="match status" value="1"/>
</dbReference>